<feature type="domain" description="Electron transfer flavoprotein alpha/beta-subunit N-terminal" evidence="2">
    <location>
        <begin position="24"/>
        <end position="185"/>
    </location>
</feature>
<reference evidence="3 4" key="1">
    <citation type="submission" date="2020-08" db="EMBL/GenBank/DDBJ databases">
        <title>Genomic Encyclopedia of Type Strains, Phase IV (KMG-IV): sequencing the most valuable type-strain genomes for metagenomic binning, comparative biology and taxonomic classification.</title>
        <authorList>
            <person name="Goeker M."/>
        </authorList>
    </citation>
    <scope>NUCLEOTIDE SEQUENCE [LARGE SCALE GENOMIC DNA]</scope>
    <source>
        <strain evidence="3 4">DSM 5895</strain>
    </source>
</reference>
<gene>
    <name evidence="3" type="ORF">FHS55_002991</name>
</gene>
<dbReference type="AlphaFoldDB" id="A0A839ZCC3"/>
<evidence type="ECO:0000313" key="4">
    <source>
        <dbReference type="Proteomes" id="UP000533469"/>
    </source>
</evidence>
<protein>
    <submittedName>
        <fullName evidence="3">Electron transfer flavoprotein beta subunit</fullName>
    </submittedName>
</protein>
<evidence type="ECO:0000313" key="3">
    <source>
        <dbReference type="EMBL" id="MBB3772379.1"/>
    </source>
</evidence>
<dbReference type="EMBL" id="JACICD010000005">
    <property type="protein sequence ID" value="MBB3772379.1"/>
    <property type="molecule type" value="Genomic_DNA"/>
</dbReference>
<comment type="caution">
    <text evidence="3">The sequence shown here is derived from an EMBL/GenBank/DDBJ whole genome shotgun (WGS) entry which is preliminary data.</text>
</comment>
<evidence type="ECO:0000259" key="2">
    <source>
        <dbReference type="Pfam" id="PF01012"/>
    </source>
</evidence>
<dbReference type="Proteomes" id="UP000533469">
    <property type="component" value="Unassembled WGS sequence"/>
</dbReference>
<evidence type="ECO:0000256" key="1">
    <source>
        <dbReference type="ARBA" id="ARBA00022982"/>
    </source>
</evidence>
<dbReference type="RefSeq" id="WP_183190536.1">
    <property type="nucleotide sequence ID" value="NZ_JACICD010000005.1"/>
</dbReference>
<dbReference type="Gene3D" id="3.40.50.620">
    <property type="entry name" value="HUPs"/>
    <property type="match status" value="1"/>
</dbReference>
<dbReference type="SUPFAM" id="SSF52402">
    <property type="entry name" value="Adenine nucleotide alpha hydrolases-like"/>
    <property type="match status" value="1"/>
</dbReference>
<keyword evidence="1" id="KW-0813">Transport</keyword>
<name>A0A839ZCC3_9HYPH</name>
<accession>A0A839ZCC3</accession>
<sequence>MRIAILLSAGRHAVSGRPAPVSVELQAIRLARELIRQMAGEVDGNAAGDITGFHAGPDAGPLKDALGHGLPRLIQLSIGAQDDPLPSLAAALGAERFDLVLAGRSGQGGEDAGLLPYALARTLGLPIVADACALAAGPQHGTVSLEQALPRGARRRLTLRLPALVTVHPAAPAPLPFAFAAMRRGMLETREGVPAPRAAGEVEERAYRARPKLIAKSAAGASATERLKAATEAASSGGRLIVDPAPEDAARAILAHLRQIGVLRD</sequence>
<organism evidence="3 4">
    <name type="scientific">Ancylobacter tetraedralis</name>
    <dbReference type="NCBI Taxonomy" id="217068"/>
    <lineage>
        <taxon>Bacteria</taxon>
        <taxon>Pseudomonadati</taxon>
        <taxon>Pseudomonadota</taxon>
        <taxon>Alphaproteobacteria</taxon>
        <taxon>Hyphomicrobiales</taxon>
        <taxon>Xanthobacteraceae</taxon>
        <taxon>Ancylobacter</taxon>
    </lineage>
</organism>
<keyword evidence="4" id="KW-1185">Reference proteome</keyword>
<keyword evidence="1" id="KW-0249">Electron transport</keyword>
<proteinExistence type="predicted"/>
<dbReference type="Pfam" id="PF01012">
    <property type="entry name" value="ETF"/>
    <property type="match status" value="1"/>
</dbReference>
<dbReference type="InterPro" id="IPR014729">
    <property type="entry name" value="Rossmann-like_a/b/a_fold"/>
</dbReference>
<dbReference type="InterPro" id="IPR014730">
    <property type="entry name" value="ETF_a/b_N"/>
</dbReference>